<dbReference type="OMA" id="LLXGELA"/>
<comment type="similarity">
    <text evidence="4 11">Belongs to the histone H2B family.</text>
</comment>
<evidence type="ECO:0000256" key="3">
    <source>
        <dbReference type="ARBA" id="ARBA00004286"/>
    </source>
</evidence>
<evidence type="ECO:0000313" key="15">
    <source>
        <dbReference type="Proteomes" id="UP000218811"/>
    </source>
</evidence>
<reference evidence="14 15" key="1">
    <citation type="journal article" date="2012" name="Science">
        <title>The Paleozoic origin of enzymatic lignin decomposition reconstructed from 31 fungal genomes.</title>
        <authorList>
            <person name="Floudas D."/>
            <person name="Binder M."/>
            <person name="Riley R."/>
            <person name="Barry K."/>
            <person name="Blanchette R.A."/>
            <person name="Henrissat B."/>
            <person name="Martinez A.T."/>
            <person name="Otillar R."/>
            <person name="Spatafora J.W."/>
            <person name="Yadav J.S."/>
            <person name="Aerts A."/>
            <person name="Benoit I."/>
            <person name="Boyd A."/>
            <person name="Carlson A."/>
            <person name="Copeland A."/>
            <person name="Coutinho P.M."/>
            <person name="de Vries R.P."/>
            <person name="Ferreira P."/>
            <person name="Findley K."/>
            <person name="Foster B."/>
            <person name="Gaskell J."/>
            <person name="Glotzer D."/>
            <person name="Gorecki P."/>
            <person name="Heitman J."/>
            <person name="Hesse C."/>
            <person name="Hori C."/>
            <person name="Igarashi K."/>
            <person name="Jurgens J.A."/>
            <person name="Kallen N."/>
            <person name="Kersten P."/>
            <person name="Kohler A."/>
            <person name="Kuees U."/>
            <person name="Kumar T.K.A."/>
            <person name="Kuo A."/>
            <person name="LaButti K."/>
            <person name="Larrondo L.F."/>
            <person name="Lindquist E."/>
            <person name="Ling A."/>
            <person name="Lombard V."/>
            <person name="Lucas S."/>
            <person name="Lundell T."/>
            <person name="Martin R."/>
            <person name="McLaughlin D.J."/>
            <person name="Morgenstern I."/>
            <person name="Morin E."/>
            <person name="Murat C."/>
            <person name="Nagy L.G."/>
            <person name="Nolan M."/>
            <person name="Ohm R.A."/>
            <person name="Patyshakuliyeva A."/>
            <person name="Rokas A."/>
            <person name="Ruiz-Duenas F.J."/>
            <person name="Sabat G."/>
            <person name="Salamov A."/>
            <person name="Samejima M."/>
            <person name="Schmutz J."/>
            <person name="Slot J.C."/>
            <person name="St John F."/>
            <person name="Stenlid J."/>
            <person name="Sun H."/>
            <person name="Sun S."/>
            <person name="Syed K."/>
            <person name="Tsang A."/>
            <person name="Wiebenga A."/>
            <person name="Young D."/>
            <person name="Pisabarro A."/>
            <person name="Eastwood D.C."/>
            <person name="Martin F."/>
            <person name="Cullen D."/>
            <person name="Grigoriev I.V."/>
            <person name="Hibbett D.S."/>
        </authorList>
    </citation>
    <scope>NUCLEOTIDE SEQUENCE [LARGE SCALE GENOMIC DNA]</scope>
    <source>
        <strain evidence="14 15">MD-104</strain>
    </source>
</reference>
<dbReference type="Gene3D" id="1.10.20.10">
    <property type="entry name" value="Histone, subunit A"/>
    <property type="match status" value="1"/>
</dbReference>
<keyword evidence="5 11" id="KW-0158">Chromosome</keyword>
<evidence type="ECO:0000256" key="2">
    <source>
        <dbReference type="ARBA" id="ARBA00004123"/>
    </source>
</evidence>
<dbReference type="PANTHER" id="PTHR23428">
    <property type="entry name" value="HISTONE H2B"/>
    <property type="match status" value="1"/>
</dbReference>
<feature type="compositionally biased region" description="Low complexity" evidence="12">
    <location>
        <begin position="1"/>
        <end position="30"/>
    </location>
</feature>
<dbReference type="OrthoDB" id="10254238at2759"/>
<dbReference type="AlphaFoldDB" id="A0A2H3J8Q9"/>
<keyword evidence="9 11" id="KW-0539">Nucleus</keyword>
<dbReference type="GO" id="GO:0046982">
    <property type="term" value="F:protein heterodimerization activity"/>
    <property type="evidence" value="ECO:0007669"/>
    <property type="project" value="InterPro"/>
</dbReference>
<evidence type="ECO:0000256" key="4">
    <source>
        <dbReference type="ARBA" id="ARBA00006846"/>
    </source>
</evidence>
<feature type="domain" description="Core Histone H2A/H2B/H3" evidence="13">
    <location>
        <begin position="43"/>
        <end position="120"/>
    </location>
</feature>
<dbReference type="GO" id="GO:0030527">
    <property type="term" value="F:structural constituent of chromatin"/>
    <property type="evidence" value="ECO:0007669"/>
    <property type="project" value="InterPro"/>
</dbReference>
<keyword evidence="10 11" id="KW-0544">Nucleosome core</keyword>
<gene>
    <name evidence="14" type="ORF">WOLCODRAFT_96296</name>
</gene>
<dbReference type="SUPFAM" id="SSF47113">
    <property type="entry name" value="Histone-fold"/>
    <property type="match status" value="1"/>
</dbReference>
<accession>A0A2H3J8Q9</accession>
<dbReference type="STRING" id="742152.A0A2H3J8Q9"/>
<dbReference type="SMART" id="SM00427">
    <property type="entry name" value="H2B"/>
    <property type="match status" value="1"/>
</dbReference>
<dbReference type="Proteomes" id="UP000218811">
    <property type="component" value="Unassembled WGS sequence"/>
</dbReference>
<comment type="subcellular location">
    <subcellularLocation>
        <location evidence="3">Chromosome</location>
    </subcellularLocation>
    <subcellularLocation>
        <location evidence="2 11">Nucleus</location>
    </subcellularLocation>
</comment>
<feature type="region of interest" description="Disordered" evidence="12">
    <location>
        <begin position="1"/>
        <end position="55"/>
    </location>
</feature>
<keyword evidence="6" id="KW-1017">Isopeptide bond</keyword>
<dbReference type="EMBL" id="KB467942">
    <property type="protein sequence ID" value="PCH38015.1"/>
    <property type="molecule type" value="Genomic_DNA"/>
</dbReference>
<dbReference type="FunFam" id="1.10.20.10:FF:000014">
    <property type="entry name" value="Histone H2B"/>
    <property type="match status" value="1"/>
</dbReference>
<keyword evidence="8 11" id="KW-0238">DNA-binding</keyword>
<evidence type="ECO:0000256" key="5">
    <source>
        <dbReference type="ARBA" id="ARBA00022454"/>
    </source>
</evidence>
<keyword evidence="15" id="KW-1185">Reference proteome</keyword>
<dbReference type="Pfam" id="PF00125">
    <property type="entry name" value="Histone"/>
    <property type="match status" value="1"/>
</dbReference>
<evidence type="ECO:0000256" key="11">
    <source>
        <dbReference type="RuleBase" id="RU000451"/>
    </source>
</evidence>
<dbReference type="GO" id="GO:0000786">
    <property type="term" value="C:nucleosome"/>
    <property type="evidence" value="ECO:0007669"/>
    <property type="project" value="UniProtKB-KW"/>
</dbReference>
<comment type="subunit">
    <text evidence="11">The nucleosome is a histone octamer containing two molecules each of H2A, H2B, H3 and H4 assembled in one H3-H4 heterotetramer and two H2A-H2B heterodimers. The octamer wraps approximately 147 bp of DNA.</text>
</comment>
<dbReference type="CDD" id="cd22910">
    <property type="entry name" value="HFD_H2B"/>
    <property type="match status" value="1"/>
</dbReference>
<evidence type="ECO:0000313" key="14">
    <source>
        <dbReference type="EMBL" id="PCH38015.1"/>
    </source>
</evidence>
<dbReference type="PRINTS" id="PR00621">
    <property type="entry name" value="HISTONEH2B"/>
</dbReference>
<dbReference type="InterPro" id="IPR000558">
    <property type="entry name" value="Histone_H2B"/>
</dbReference>
<protein>
    <recommendedName>
        <fullName evidence="11">Histone H2B</fullName>
    </recommendedName>
</protein>
<evidence type="ECO:0000256" key="7">
    <source>
        <dbReference type="ARBA" id="ARBA00022843"/>
    </source>
</evidence>
<evidence type="ECO:0000256" key="6">
    <source>
        <dbReference type="ARBA" id="ARBA00022499"/>
    </source>
</evidence>
<comment type="function">
    <text evidence="1">Core component of nucleosome. Nucleosomes wrap and compact DNA into chromatin, limiting DNA accessibility to the cellular machineries which require DNA as a template. Histones thereby play a central role in transcription regulation, DNA repair, DNA replication and chromosomal stability. DNA accessibility is regulated via a complex set of post-translational modifications of histones, also called histone code, and nucleosome remodeling.</text>
</comment>
<evidence type="ECO:0000256" key="1">
    <source>
        <dbReference type="ARBA" id="ARBA00002001"/>
    </source>
</evidence>
<evidence type="ECO:0000256" key="10">
    <source>
        <dbReference type="ARBA" id="ARBA00023269"/>
    </source>
</evidence>
<dbReference type="InterPro" id="IPR007125">
    <property type="entry name" value="H2A/H2B/H3"/>
</dbReference>
<dbReference type="PROSITE" id="PS00357">
    <property type="entry name" value="HISTONE_H2B"/>
    <property type="match status" value="1"/>
</dbReference>
<organism evidence="14 15">
    <name type="scientific">Wolfiporia cocos (strain MD-104)</name>
    <name type="common">Brown rot fungus</name>
    <dbReference type="NCBI Taxonomy" id="742152"/>
    <lineage>
        <taxon>Eukaryota</taxon>
        <taxon>Fungi</taxon>
        <taxon>Dikarya</taxon>
        <taxon>Basidiomycota</taxon>
        <taxon>Agaricomycotina</taxon>
        <taxon>Agaricomycetes</taxon>
        <taxon>Polyporales</taxon>
        <taxon>Phaeolaceae</taxon>
        <taxon>Wolfiporia</taxon>
    </lineage>
</organism>
<evidence type="ECO:0000256" key="9">
    <source>
        <dbReference type="ARBA" id="ARBA00023242"/>
    </source>
</evidence>
<dbReference type="GO" id="GO:0003677">
    <property type="term" value="F:DNA binding"/>
    <property type="evidence" value="ECO:0007669"/>
    <property type="project" value="UniProtKB-KW"/>
</dbReference>
<dbReference type="GO" id="GO:0005634">
    <property type="term" value="C:nucleus"/>
    <property type="evidence" value="ECO:0007669"/>
    <property type="project" value="UniProtKB-SubCell"/>
</dbReference>
<keyword evidence="7" id="KW-0832">Ubl conjugation</keyword>
<dbReference type="InterPro" id="IPR055333">
    <property type="entry name" value="HISTONE_H2B_site"/>
</dbReference>
<evidence type="ECO:0000259" key="13">
    <source>
        <dbReference type="Pfam" id="PF00125"/>
    </source>
</evidence>
<sequence length="146" mass="15595">MAPKPASTASKAPAATSTASKAPAKSGGSKAAKKTSSKPTDAEGEKKKRRKTRKETYSSYIYKVLKQVHPDTGISNKAMAILNSFVNDIFERIASEASKLASYSKKSTISSREIQTSVRLILPGELAKHAISEGTKSVTKFSSSQK</sequence>
<name>A0A2H3J8Q9_WOLCO</name>
<evidence type="ECO:0000256" key="12">
    <source>
        <dbReference type="SAM" id="MobiDB-lite"/>
    </source>
</evidence>
<dbReference type="InterPro" id="IPR009072">
    <property type="entry name" value="Histone-fold"/>
</dbReference>
<proteinExistence type="inferred from homology"/>
<evidence type="ECO:0000256" key="8">
    <source>
        <dbReference type="ARBA" id="ARBA00023125"/>
    </source>
</evidence>